<dbReference type="Pfam" id="PF13729">
    <property type="entry name" value="TraF_2"/>
    <property type="match status" value="1"/>
</dbReference>
<protein>
    <submittedName>
        <fullName evidence="2">Uncharacterized protein</fullName>
    </submittedName>
</protein>
<evidence type="ECO:0000313" key="3">
    <source>
        <dbReference type="Proteomes" id="UP000537130"/>
    </source>
</evidence>
<evidence type="ECO:0000256" key="1">
    <source>
        <dbReference type="SAM" id="Coils"/>
    </source>
</evidence>
<proteinExistence type="predicted"/>
<organism evidence="2 3">
    <name type="scientific">Litorivivens lipolytica</name>
    <dbReference type="NCBI Taxonomy" id="1524264"/>
    <lineage>
        <taxon>Bacteria</taxon>
        <taxon>Pseudomonadati</taxon>
        <taxon>Pseudomonadota</taxon>
        <taxon>Gammaproteobacteria</taxon>
        <taxon>Litorivivens</taxon>
    </lineage>
</organism>
<dbReference type="AlphaFoldDB" id="A0A7W4W320"/>
<dbReference type="InterPro" id="IPR032811">
    <property type="entry name" value="Put_conjugal_transfer"/>
</dbReference>
<dbReference type="RefSeq" id="WP_183408706.1">
    <property type="nucleotide sequence ID" value="NZ_JACHWY010000001.1"/>
</dbReference>
<dbReference type="EMBL" id="JACHWY010000001">
    <property type="protein sequence ID" value="MBB3045989.1"/>
    <property type="molecule type" value="Genomic_DNA"/>
</dbReference>
<keyword evidence="1" id="KW-0175">Coiled coil</keyword>
<comment type="caution">
    <text evidence="2">The sequence shown here is derived from an EMBL/GenBank/DDBJ whole genome shotgun (WGS) entry which is preliminary data.</text>
</comment>
<sequence length="351" mass="39830">MKHGVRLDLQPVLRNAAYRPALTELVAHSSGYTFLNDREEMLDDLLDARREAAALENSVRRFEYRPGDEEALIQTLKSLDGKATTFQGGIGLVVASPFFDDRYTLSATAFTRFAGTFEFVEDDEPKLRLAPVIAFFQLSDLESRARVLGYGMAEVALHRKMDEIDLPATTVSLSFKYQGLSLYEREVPIQDYRESEFFELSGFTREYRRANVDIATLTEIDRWQIGLTLRDLFESTYRGPRDSTFHLRTRGELRVDYRFDWGQASLLQDLTPHPAFGQIKGRRETVLGISAPISSRFVAGAAYTHIARDRDHDTVSLSLTYHLLDSFNIGVTGTLASERELGGAFRLQMPF</sequence>
<reference evidence="2 3" key="1">
    <citation type="submission" date="2020-08" db="EMBL/GenBank/DDBJ databases">
        <title>Genomic Encyclopedia of Type Strains, Phase III (KMG-III): the genomes of soil and plant-associated and newly described type strains.</title>
        <authorList>
            <person name="Whitman W."/>
        </authorList>
    </citation>
    <scope>NUCLEOTIDE SEQUENCE [LARGE SCALE GENOMIC DNA]</scope>
    <source>
        <strain evidence="2 3">CECT 8654</strain>
    </source>
</reference>
<evidence type="ECO:0000313" key="2">
    <source>
        <dbReference type="EMBL" id="MBB3045989.1"/>
    </source>
</evidence>
<gene>
    <name evidence="2" type="ORF">FHR99_000225</name>
</gene>
<dbReference type="Proteomes" id="UP000537130">
    <property type="component" value="Unassembled WGS sequence"/>
</dbReference>
<accession>A0A7W4W320</accession>
<name>A0A7W4W320_9GAMM</name>
<feature type="coiled-coil region" evidence="1">
    <location>
        <begin position="38"/>
        <end position="65"/>
    </location>
</feature>
<keyword evidence="3" id="KW-1185">Reference proteome</keyword>